<comment type="caution">
    <text evidence="6">The sequence shown here is derived from an EMBL/GenBank/DDBJ whole genome shotgun (WGS) entry which is preliminary data.</text>
</comment>
<dbReference type="EMBL" id="POUC01000014">
    <property type="protein sequence ID" value="PNG23489.1"/>
    <property type="molecule type" value="Genomic_DNA"/>
</dbReference>
<evidence type="ECO:0000313" key="6">
    <source>
        <dbReference type="EMBL" id="PNG23489.1"/>
    </source>
</evidence>
<dbReference type="AlphaFoldDB" id="A0A2N8TWW6"/>
<feature type="domain" description="Tyr recombinase" evidence="4">
    <location>
        <begin position="214"/>
        <end position="390"/>
    </location>
</feature>
<evidence type="ECO:0000313" key="7">
    <source>
        <dbReference type="Proteomes" id="UP000235943"/>
    </source>
</evidence>
<keyword evidence="2" id="KW-0233">DNA recombination</keyword>
<accession>A0A2N8TWW6</accession>
<dbReference type="SUPFAM" id="SSF56349">
    <property type="entry name" value="DNA breaking-rejoining enzymes"/>
    <property type="match status" value="1"/>
</dbReference>
<dbReference type="InterPro" id="IPR002104">
    <property type="entry name" value="Integrase_catalytic"/>
</dbReference>
<dbReference type="InterPro" id="IPR011010">
    <property type="entry name" value="DNA_brk_join_enz"/>
</dbReference>
<dbReference type="InterPro" id="IPR010998">
    <property type="entry name" value="Integrase_recombinase_N"/>
</dbReference>
<evidence type="ECO:0000259" key="4">
    <source>
        <dbReference type="PROSITE" id="PS51898"/>
    </source>
</evidence>
<dbReference type="CDD" id="cd00397">
    <property type="entry name" value="DNA_BRE_C"/>
    <property type="match status" value="1"/>
</dbReference>
<dbReference type="OrthoDB" id="3216232at2"/>
<dbReference type="Gene3D" id="1.10.443.10">
    <property type="entry name" value="Intergrase catalytic core"/>
    <property type="match status" value="1"/>
</dbReference>
<dbReference type="PANTHER" id="PTHR30349:SF81">
    <property type="entry name" value="TYROSINE RECOMBINASE XERC"/>
    <property type="match status" value="1"/>
</dbReference>
<sequence>MHLLWLVERDELNTREPELQDLHRELIEGRASVPRVGSVVELETVHPEYAVLDASGVVVEPVASYLRELALDDNRPLTSRSYAYDLLRWHRLLWFLGVAWERATEAEASALVGWLRVTENPQRGRKNPGAPPPGSVNLRTGKRYLRAGYAPTTINHNLTVISSFYAFHRHHNRGPLVNPVPESRAQRQVLAHRIPDANMPVFRRARLRQRVRQTDPRAIPDALWDELFAAMTHNRDRAAILLYVSSGSRASELLGVTPGDIDWPGQQIYVVTKGTDDREPVPVSPQSLVILAAYLDQAGLPPAHEPVFRTLRGADKPLSYWAMRRVLQRANEKLQTNWSLHDLRHTAANRMANDPNLTLAQVRAIMRHADLATTGRYLNARVEDLFDALQQHYNRPRVERSFAPGYDLDDVKAVFGG</sequence>
<dbReference type="InterPro" id="IPR050090">
    <property type="entry name" value="Tyrosine_recombinase_XerCD"/>
</dbReference>
<name>A0A2N8TWW6_9ACTN</name>
<keyword evidence="7" id="KW-1185">Reference proteome</keyword>
<dbReference type="Pfam" id="PF00589">
    <property type="entry name" value="Phage_integrase"/>
    <property type="match status" value="1"/>
</dbReference>
<gene>
    <name evidence="6" type="ORF">C1J00_03705</name>
</gene>
<dbReference type="PANTHER" id="PTHR30349">
    <property type="entry name" value="PHAGE INTEGRASE-RELATED"/>
    <property type="match status" value="1"/>
</dbReference>
<dbReference type="GO" id="GO:0015074">
    <property type="term" value="P:DNA integration"/>
    <property type="evidence" value="ECO:0007669"/>
    <property type="project" value="InterPro"/>
</dbReference>
<evidence type="ECO:0000256" key="2">
    <source>
        <dbReference type="ARBA" id="ARBA00023172"/>
    </source>
</evidence>
<keyword evidence="1 3" id="KW-0238">DNA-binding</keyword>
<evidence type="ECO:0000256" key="1">
    <source>
        <dbReference type="ARBA" id="ARBA00023125"/>
    </source>
</evidence>
<dbReference type="PROSITE" id="PS51900">
    <property type="entry name" value="CB"/>
    <property type="match status" value="1"/>
</dbReference>
<dbReference type="InterPro" id="IPR044068">
    <property type="entry name" value="CB"/>
</dbReference>
<dbReference type="Proteomes" id="UP000235943">
    <property type="component" value="Unassembled WGS sequence"/>
</dbReference>
<reference evidence="6 7" key="1">
    <citation type="submission" date="2018-01" db="EMBL/GenBank/DDBJ databases">
        <title>Draft genome sequence of Streptomyces sp. 13K301.</title>
        <authorList>
            <person name="Sahin N."/>
            <person name="Saygin H."/>
            <person name="Ay H."/>
        </authorList>
    </citation>
    <scope>NUCLEOTIDE SEQUENCE [LARGE SCALE GENOMIC DNA]</scope>
    <source>
        <strain evidence="6 7">13K301</strain>
    </source>
</reference>
<dbReference type="GO" id="GO:0003677">
    <property type="term" value="F:DNA binding"/>
    <property type="evidence" value="ECO:0007669"/>
    <property type="project" value="UniProtKB-UniRule"/>
</dbReference>
<dbReference type="InterPro" id="IPR013762">
    <property type="entry name" value="Integrase-like_cat_sf"/>
</dbReference>
<evidence type="ECO:0000256" key="3">
    <source>
        <dbReference type="PROSITE-ProRule" id="PRU01248"/>
    </source>
</evidence>
<feature type="domain" description="Core-binding (CB)" evidence="5">
    <location>
        <begin position="56"/>
        <end position="169"/>
    </location>
</feature>
<evidence type="ECO:0000259" key="5">
    <source>
        <dbReference type="PROSITE" id="PS51900"/>
    </source>
</evidence>
<dbReference type="PROSITE" id="PS51898">
    <property type="entry name" value="TYR_RECOMBINASE"/>
    <property type="match status" value="1"/>
</dbReference>
<dbReference type="Gene3D" id="1.10.150.130">
    <property type="match status" value="1"/>
</dbReference>
<proteinExistence type="predicted"/>
<dbReference type="GO" id="GO:0006310">
    <property type="term" value="P:DNA recombination"/>
    <property type="evidence" value="ECO:0007669"/>
    <property type="project" value="UniProtKB-KW"/>
</dbReference>
<organism evidence="6 7">
    <name type="scientific">Streptomyces cahuitamycinicus</name>
    <dbReference type="NCBI Taxonomy" id="2070367"/>
    <lineage>
        <taxon>Bacteria</taxon>
        <taxon>Bacillati</taxon>
        <taxon>Actinomycetota</taxon>
        <taxon>Actinomycetes</taxon>
        <taxon>Kitasatosporales</taxon>
        <taxon>Streptomycetaceae</taxon>
        <taxon>Streptomyces</taxon>
    </lineage>
</organism>
<protein>
    <submittedName>
        <fullName evidence="6">Integrase</fullName>
    </submittedName>
</protein>